<name>A0A449B2I6_9BACT</name>
<evidence type="ECO:0000313" key="1">
    <source>
        <dbReference type="EMBL" id="VEU74793.1"/>
    </source>
</evidence>
<dbReference type="EMBL" id="LR215036">
    <property type="protein sequence ID" value="VEU74793.1"/>
    <property type="molecule type" value="Genomic_DNA"/>
</dbReference>
<sequence length="262" mass="31076">MLNNYQILSELFLNIQNSKSKFYQSKSSKDFEDVMQRLLDSLNFVKLSNDKEYKLQHIYNKELMFDEKITYEQVEQKWKTLKVQVLSKNNIELIQNPFKTLKNHFIIHPFGTQQFPDILIFCNDYVFCLEIKSISNLNKSSLPVWNSNLPKASSFYVYIQTNNNITFFKGEDFLGNSTRSYLNSFFDLIDEKQMLNDLKKKLSQHHLLSQSSENIFGLVPKIRKSFNYSLSFATNRNIGIFDNNLNKNWEDKLITFLRTFNE</sequence>
<accession>A0A449B2I6</accession>
<dbReference type="OrthoDB" id="307114at2"/>
<reference evidence="1 2" key="1">
    <citation type="submission" date="2019-01" db="EMBL/GenBank/DDBJ databases">
        <authorList>
            <consortium name="Pathogen Informatics"/>
        </authorList>
    </citation>
    <scope>NUCLEOTIDE SEQUENCE [LARGE SCALE GENOMIC DNA]</scope>
    <source>
        <strain evidence="1 2">NCTC10181</strain>
    </source>
</reference>
<dbReference type="Proteomes" id="UP000290985">
    <property type="component" value="Chromosome"/>
</dbReference>
<evidence type="ECO:0000313" key="2">
    <source>
        <dbReference type="Proteomes" id="UP000290985"/>
    </source>
</evidence>
<keyword evidence="2" id="KW-1185">Reference proteome</keyword>
<proteinExistence type="predicted"/>
<organism evidence="1 2">
    <name type="scientific">Mycoplasmopsis citelli</name>
    <dbReference type="NCBI Taxonomy" id="171281"/>
    <lineage>
        <taxon>Bacteria</taxon>
        <taxon>Bacillati</taxon>
        <taxon>Mycoplasmatota</taxon>
        <taxon>Mycoplasmoidales</taxon>
        <taxon>Metamycoplasmataceae</taxon>
        <taxon>Mycoplasmopsis</taxon>
    </lineage>
</organism>
<dbReference type="REBASE" id="298185">
    <property type="entry name" value="Mci10181ORF656P"/>
</dbReference>
<gene>
    <name evidence="1" type="ORF">NCTC10181_00655</name>
</gene>
<protein>
    <submittedName>
        <fullName evidence="1">Uncharacterized protein</fullName>
    </submittedName>
</protein>
<dbReference type="RefSeq" id="WP_129725594.1">
    <property type="nucleotide sequence ID" value="NZ_CP101807.1"/>
</dbReference>
<dbReference type="AlphaFoldDB" id="A0A449B2I6"/>
<dbReference type="KEGG" id="mcit:NCTC10181_00655"/>